<evidence type="ECO:0000313" key="1">
    <source>
        <dbReference type="EMBL" id="KAF2743202.1"/>
    </source>
</evidence>
<organism evidence="1 2">
    <name type="scientific">Sporormia fimetaria CBS 119925</name>
    <dbReference type="NCBI Taxonomy" id="1340428"/>
    <lineage>
        <taxon>Eukaryota</taxon>
        <taxon>Fungi</taxon>
        <taxon>Dikarya</taxon>
        <taxon>Ascomycota</taxon>
        <taxon>Pezizomycotina</taxon>
        <taxon>Dothideomycetes</taxon>
        <taxon>Pleosporomycetidae</taxon>
        <taxon>Pleosporales</taxon>
        <taxon>Sporormiaceae</taxon>
        <taxon>Sporormia</taxon>
    </lineage>
</organism>
<accession>A0A6A6UY50</accession>
<reference evidence="1" key="1">
    <citation type="journal article" date="2020" name="Stud. Mycol.">
        <title>101 Dothideomycetes genomes: a test case for predicting lifestyles and emergence of pathogens.</title>
        <authorList>
            <person name="Haridas S."/>
            <person name="Albert R."/>
            <person name="Binder M."/>
            <person name="Bloem J."/>
            <person name="Labutti K."/>
            <person name="Salamov A."/>
            <person name="Andreopoulos B."/>
            <person name="Baker S."/>
            <person name="Barry K."/>
            <person name="Bills G."/>
            <person name="Bluhm B."/>
            <person name="Cannon C."/>
            <person name="Castanera R."/>
            <person name="Culley D."/>
            <person name="Daum C."/>
            <person name="Ezra D."/>
            <person name="Gonzalez J."/>
            <person name="Henrissat B."/>
            <person name="Kuo A."/>
            <person name="Liang C."/>
            <person name="Lipzen A."/>
            <person name="Lutzoni F."/>
            <person name="Magnuson J."/>
            <person name="Mondo S."/>
            <person name="Nolan M."/>
            <person name="Ohm R."/>
            <person name="Pangilinan J."/>
            <person name="Park H.-J."/>
            <person name="Ramirez L."/>
            <person name="Alfaro M."/>
            <person name="Sun H."/>
            <person name="Tritt A."/>
            <person name="Yoshinaga Y."/>
            <person name="Zwiers L.-H."/>
            <person name="Turgeon B."/>
            <person name="Goodwin S."/>
            <person name="Spatafora J."/>
            <person name="Crous P."/>
            <person name="Grigoriev I."/>
        </authorList>
    </citation>
    <scope>NUCLEOTIDE SEQUENCE</scope>
    <source>
        <strain evidence="1">CBS 119925</strain>
    </source>
</reference>
<gene>
    <name evidence="1" type="ORF">M011DRAFT_226629</name>
</gene>
<sequence>MLDRRWFLIGMFADYVSWRAQVETHVCGRNLRGSRLVRVTRPRVKRLVLGLGVLQLTAGRLGCSCYRAPAPAQVPFSSRLCSVNHNILLPPSIGPAVSQV</sequence>
<dbReference type="AlphaFoldDB" id="A0A6A6UY50"/>
<dbReference type="EMBL" id="MU006599">
    <property type="protein sequence ID" value="KAF2743202.1"/>
    <property type="molecule type" value="Genomic_DNA"/>
</dbReference>
<evidence type="ECO:0000313" key="2">
    <source>
        <dbReference type="Proteomes" id="UP000799440"/>
    </source>
</evidence>
<name>A0A6A6UY50_9PLEO</name>
<keyword evidence="2" id="KW-1185">Reference proteome</keyword>
<dbReference type="Proteomes" id="UP000799440">
    <property type="component" value="Unassembled WGS sequence"/>
</dbReference>
<protein>
    <submittedName>
        <fullName evidence="1">Uncharacterized protein</fullName>
    </submittedName>
</protein>
<proteinExistence type="predicted"/>